<dbReference type="AlphaFoldDB" id="A0A1G6XQG8"/>
<dbReference type="Proteomes" id="UP000199501">
    <property type="component" value="Unassembled WGS sequence"/>
</dbReference>
<feature type="chain" id="PRO_5039053629" description="DUF6801 domain-containing protein" evidence="1">
    <location>
        <begin position="25"/>
        <end position="373"/>
    </location>
</feature>
<organism evidence="3 4">
    <name type="scientific">Actinokineospora iranica</name>
    <dbReference type="NCBI Taxonomy" id="1271860"/>
    <lineage>
        <taxon>Bacteria</taxon>
        <taxon>Bacillati</taxon>
        <taxon>Actinomycetota</taxon>
        <taxon>Actinomycetes</taxon>
        <taxon>Pseudonocardiales</taxon>
        <taxon>Pseudonocardiaceae</taxon>
        <taxon>Actinokineospora</taxon>
    </lineage>
</organism>
<evidence type="ECO:0000259" key="2">
    <source>
        <dbReference type="Pfam" id="PF20611"/>
    </source>
</evidence>
<keyword evidence="1" id="KW-0732">Signal</keyword>
<keyword evidence="4" id="KW-1185">Reference proteome</keyword>
<gene>
    <name evidence="3" type="ORF">SAMN05216174_11840</name>
</gene>
<dbReference type="RefSeq" id="WP_091456405.1">
    <property type="nucleotide sequence ID" value="NZ_FMZZ01000018.1"/>
</dbReference>
<evidence type="ECO:0000256" key="1">
    <source>
        <dbReference type="SAM" id="SignalP"/>
    </source>
</evidence>
<dbReference type="Pfam" id="PF20611">
    <property type="entry name" value="DUF6801"/>
    <property type="match status" value="1"/>
</dbReference>
<accession>A0A1G6XQG8</accession>
<feature type="domain" description="DUF6801" evidence="2">
    <location>
        <begin position="44"/>
        <end position="187"/>
    </location>
</feature>
<reference evidence="4" key="1">
    <citation type="submission" date="2016-10" db="EMBL/GenBank/DDBJ databases">
        <authorList>
            <person name="Varghese N."/>
            <person name="Submissions S."/>
        </authorList>
    </citation>
    <scope>NUCLEOTIDE SEQUENCE [LARGE SCALE GENOMIC DNA]</scope>
    <source>
        <strain evidence="4">IBRC-M 10403</strain>
    </source>
</reference>
<dbReference type="InterPro" id="IPR046542">
    <property type="entry name" value="DUF6801"/>
</dbReference>
<dbReference type="EMBL" id="FMZZ01000018">
    <property type="protein sequence ID" value="SDD79617.1"/>
    <property type="molecule type" value="Genomic_DNA"/>
</dbReference>
<dbReference type="OrthoDB" id="4863392at2"/>
<protein>
    <recommendedName>
        <fullName evidence="2">DUF6801 domain-containing protein</fullName>
    </recommendedName>
</protein>
<evidence type="ECO:0000313" key="4">
    <source>
        <dbReference type="Proteomes" id="UP000199501"/>
    </source>
</evidence>
<name>A0A1G6XQG8_9PSEU</name>
<evidence type="ECO:0000313" key="3">
    <source>
        <dbReference type="EMBL" id="SDD79617.1"/>
    </source>
</evidence>
<feature type="signal peptide" evidence="1">
    <location>
        <begin position="1"/>
        <end position="24"/>
    </location>
</feature>
<dbReference type="STRING" id="1271860.SAMN05216174_11840"/>
<proteinExistence type="predicted"/>
<sequence>MRLTKARRAFAGFLAMLSTASVLAVASAATAEATTVSHSKSTSCKLSADGGEYISASVSISVDFPDLIYAGVPTRPSPFTATAFPRDFVQEFRRVGATTMDATASVQLALDGGLGPDSRASATWSATDLPLDSPESGNWSGTGFVRPITMAAPGKQIAVHYVAFGVTFTPRKADGSLTSLGVVRPGCIHVPYFEPWHMIDVLPRVEHADLAVSGSTRLARPDVEAATGPGTLSADLDHADDSVTGTLRLDEPIQANVAFLGVLPATATVHLTQTGPLKGETRDGTLRAEAPLVVKVTDLAVLGVPVIRADADCQTAPTALALTSGPAFTLAEGGPLSGGYTIPAFTGCGPHTGFLNSLLSGPGNTLSLTAARA</sequence>